<dbReference type="NCBIfam" id="NF003784">
    <property type="entry name" value="PRK05377.1"/>
    <property type="match status" value="1"/>
</dbReference>
<dbReference type="Pfam" id="PF00274">
    <property type="entry name" value="Glycolytic"/>
    <property type="match status" value="1"/>
</dbReference>
<keyword evidence="5" id="KW-0456">Lyase</keyword>
<accession>A0AAD3DA47</accession>
<evidence type="ECO:0000313" key="6">
    <source>
        <dbReference type="EMBL" id="GFH60654.1"/>
    </source>
</evidence>
<comment type="similarity">
    <text evidence="2">Belongs to the class I fructose-bisphosphate aldolase family.</text>
</comment>
<evidence type="ECO:0000256" key="5">
    <source>
        <dbReference type="ARBA" id="ARBA00023239"/>
    </source>
</evidence>
<keyword evidence="4" id="KW-0324">Glycolysis</keyword>
<dbReference type="Proteomes" id="UP001054902">
    <property type="component" value="Unassembled WGS sequence"/>
</dbReference>
<proteinExistence type="inferred from homology"/>
<evidence type="ECO:0000313" key="7">
    <source>
        <dbReference type="Proteomes" id="UP001054902"/>
    </source>
</evidence>
<dbReference type="EC" id="4.1.2.13" evidence="3"/>
<protein>
    <recommendedName>
        <fullName evidence="3">fructose-bisphosphate aldolase</fullName>
        <ecNumber evidence="3">4.1.2.13</ecNumber>
    </recommendedName>
</protein>
<organism evidence="6 7">
    <name type="scientific">Chaetoceros tenuissimus</name>
    <dbReference type="NCBI Taxonomy" id="426638"/>
    <lineage>
        <taxon>Eukaryota</taxon>
        <taxon>Sar</taxon>
        <taxon>Stramenopiles</taxon>
        <taxon>Ochrophyta</taxon>
        <taxon>Bacillariophyta</taxon>
        <taxon>Coscinodiscophyceae</taxon>
        <taxon>Chaetocerotophycidae</taxon>
        <taxon>Chaetocerotales</taxon>
        <taxon>Chaetocerotaceae</taxon>
        <taxon>Chaetoceros</taxon>
    </lineage>
</organism>
<dbReference type="Gene3D" id="3.20.20.70">
    <property type="entry name" value="Aldolase class I"/>
    <property type="match status" value="1"/>
</dbReference>
<evidence type="ECO:0000256" key="1">
    <source>
        <dbReference type="ARBA" id="ARBA00004714"/>
    </source>
</evidence>
<gene>
    <name evidence="6" type="ORF">CTEN210_17130</name>
</gene>
<dbReference type="AlphaFoldDB" id="A0AAD3DA47"/>
<dbReference type="EMBL" id="BLLK01000069">
    <property type="protein sequence ID" value="GFH60654.1"/>
    <property type="molecule type" value="Genomic_DNA"/>
</dbReference>
<keyword evidence="7" id="KW-1185">Reference proteome</keyword>
<comment type="pathway">
    <text evidence="1">Carbohydrate degradation; glycolysis; D-glyceraldehyde 3-phosphate and glycerone phosphate from D-glucose: step 4/4.</text>
</comment>
<dbReference type="PANTHER" id="PTHR11627">
    <property type="entry name" value="FRUCTOSE-BISPHOSPHATE ALDOLASE"/>
    <property type="match status" value="1"/>
</dbReference>
<evidence type="ECO:0000256" key="4">
    <source>
        <dbReference type="ARBA" id="ARBA00023152"/>
    </source>
</evidence>
<reference evidence="6 7" key="1">
    <citation type="journal article" date="2021" name="Sci. Rep.">
        <title>The genome of the diatom Chaetoceros tenuissimus carries an ancient integrated fragment of an extant virus.</title>
        <authorList>
            <person name="Hongo Y."/>
            <person name="Kimura K."/>
            <person name="Takaki Y."/>
            <person name="Yoshida Y."/>
            <person name="Baba S."/>
            <person name="Kobayashi G."/>
            <person name="Nagasaki K."/>
            <person name="Hano T."/>
            <person name="Tomaru Y."/>
        </authorList>
    </citation>
    <scope>NUCLEOTIDE SEQUENCE [LARGE SCALE GENOMIC DNA]</scope>
    <source>
        <strain evidence="6 7">NIES-3715</strain>
    </source>
</reference>
<evidence type="ECO:0000256" key="2">
    <source>
        <dbReference type="ARBA" id="ARBA00010387"/>
    </source>
</evidence>
<dbReference type="InterPro" id="IPR000741">
    <property type="entry name" value="FBA_I"/>
</dbReference>
<name>A0AAD3DA47_9STRA</name>
<evidence type="ECO:0000256" key="3">
    <source>
        <dbReference type="ARBA" id="ARBA00013068"/>
    </source>
</evidence>
<dbReference type="SUPFAM" id="SSF51569">
    <property type="entry name" value="Aldolase"/>
    <property type="match status" value="1"/>
</dbReference>
<dbReference type="InterPro" id="IPR013785">
    <property type="entry name" value="Aldolase_TIM"/>
</dbReference>
<dbReference type="GO" id="GO:0004332">
    <property type="term" value="F:fructose-bisphosphate aldolase activity"/>
    <property type="evidence" value="ECO:0007669"/>
    <property type="project" value="UniProtKB-EC"/>
</dbReference>
<comment type="caution">
    <text evidence="6">The sequence shown here is derived from an EMBL/GenBank/DDBJ whole genome shotgun (WGS) entry which is preliminary data.</text>
</comment>
<sequence>MTSTYDSQLKKMKTAPGFIAALDQSGGSTPKALGLYGIPETEYVKGETSMFDQVHKMRERIVTSKSFNGDRILAAILFEDTCRRVIEGMPSAKFLWEKKGVVPIIKIDQGLEEERNGVQLMKPLSKLDDLLELAKENEIFGTKARSVIKLANENGIKANVQQQFNVGKKVCEAGLHPIIEPEVDIKSPEKEQAEAILKEVLLDNLNALSPDEKIMLKLTIPTKANLYKEVIAHPNVLRVVALSGGYSRSEANELLAQNEDLIASFSRALTEGLSANDTADEFDAKLDDSIGSIYSASVEK</sequence>
<dbReference type="GO" id="GO:0006096">
    <property type="term" value="P:glycolytic process"/>
    <property type="evidence" value="ECO:0007669"/>
    <property type="project" value="UniProtKB-KW"/>
</dbReference>